<gene>
    <name evidence="2" type="ORF">EDD40_1830</name>
</gene>
<reference evidence="2 3" key="1">
    <citation type="submission" date="2018-11" db="EMBL/GenBank/DDBJ databases">
        <title>Sequencing the genomes of 1000 actinobacteria strains.</title>
        <authorList>
            <person name="Klenk H.-P."/>
        </authorList>
    </citation>
    <scope>NUCLEOTIDE SEQUENCE [LARGE SCALE GENOMIC DNA]</scope>
    <source>
        <strain evidence="2 3">DSM 44231</strain>
    </source>
</reference>
<organism evidence="2 3">
    <name type="scientific">Saccharothrix texasensis</name>
    <dbReference type="NCBI Taxonomy" id="103734"/>
    <lineage>
        <taxon>Bacteria</taxon>
        <taxon>Bacillati</taxon>
        <taxon>Actinomycetota</taxon>
        <taxon>Actinomycetes</taxon>
        <taxon>Pseudonocardiales</taxon>
        <taxon>Pseudonocardiaceae</taxon>
        <taxon>Saccharothrix</taxon>
    </lineage>
</organism>
<dbReference type="Pfam" id="PF00561">
    <property type="entry name" value="Abhydrolase_1"/>
    <property type="match status" value="1"/>
</dbReference>
<accession>A0A3N1H2C2</accession>
<dbReference type="Gene3D" id="3.40.50.1820">
    <property type="entry name" value="alpha/beta hydrolase"/>
    <property type="match status" value="1"/>
</dbReference>
<dbReference type="PANTHER" id="PTHR43689:SF8">
    <property type="entry name" value="ALPHA_BETA-HYDROLASES SUPERFAMILY PROTEIN"/>
    <property type="match status" value="1"/>
</dbReference>
<sequence>MTVVLLHALAADARMWAGTLTGHPVLTPDLYRLGTGEPSLDTVVDGLARLLDDRGEDRAVLVGCSFGGYAAMAFLRRHPDRVRGLGLIGTRAAADTDEERARRLGFAERVTDPALGPALVDATAPLLLGAGTRRRRPDLRGRVDEMVRSIAPADVAWAQRAIAARTASFDVLAAYTGPAVVLAGAEDALVPLDDARAMAATLPRGALEVVPDAGHLLPLEAPEVVDKALASLLDQREDS</sequence>
<feature type="domain" description="AB hydrolase-1" evidence="1">
    <location>
        <begin position="2"/>
        <end position="222"/>
    </location>
</feature>
<name>A0A3N1H2C2_9PSEU</name>
<protein>
    <submittedName>
        <fullName evidence="2">Pimeloyl-ACP methyl ester carboxylesterase</fullName>
    </submittedName>
</protein>
<dbReference type="RefSeq" id="WP_236594863.1">
    <property type="nucleotide sequence ID" value="NZ_RJKM01000001.1"/>
</dbReference>
<evidence type="ECO:0000259" key="1">
    <source>
        <dbReference type="Pfam" id="PF00561"/>
    </source>
</evidence>
<dbReference type="InterPro" id="IPR000073">
    <property type="entry name" value="AB_hydrolase_1"/>
</dbReference>
<evidence type="ECO:0000313" key="2">
    <source>
        <dbReference type="EMBL" id="ROP36556.1"/>
    </source>
</evidence>
<dbReference type="InterPro" id="IPR029058">
    <property type="entry name" value="AB_hydrolase_fold"/>
</dbReference>
<dbReference type="EMBL" id="RJKM01000001">
    <property type="protein sequence ID" value="ROP36556.1"/>
    <property type="molecule type" value="Genomic_DNA"/>
</dbReference>
<proteinExistence type="predicted"/>
<dbReference type="SUPFAM" id="SSF53474">
    <property type="entry name" value="alpha/beta-Hydrolases"/>
    <property type="match status" value="1"/>
</dbReference>
<comment type="caution">
    <text evidence="2">The sequence shown here is derived from an EMBL/GenBank/DDBJ whole genome shotgun (WGS) entry which is preliminary data.</text>
</comment>
<dbReference type="Proteomes" id="UP000268727">
    <property type="component" value="Unassembled WGS sequence"/>
</dbReference>
<dbReference type="PANTHER" id="PTHR43689">
    <property type="entry name" value="HYDROLASE"/>
    <property type="match status" value="1"/>
</dbReference>
<evidence type="ECO:0000313" key="3">
    <source>
        <dbReference type="Proteomes" id="UP000268727"/>
    </source>
</evidence>
<dbReference type="GO" id="GO:0003824">
    <property type="term" value="F:catalytic activity"/>
    <property type="evidence" value="ECO:0007669"/>
    <property type="project" value="UniProtKB-ARBA"/>
</dbReference>
<keyword evidence="3" id="KW-1185">Reference proteome</keyword>
<dbReference type="AlphaFoldDB" id="A0A3N1H2C2"/>